<name>A0A0M0LLM8_9BACL</name>
<organism evidence="2 3">
    <name type="scientific">Viridibacillus arvi</name>
    <dbReference type="NCBI Taxonomy" id="263475"/>
    <lineage>
        <taxon>Bacteria</taxon>
        <taxon>Bacillati</taxon>
        <taxon>Bacillota</taxon>
        <taxon>Bacilli</taxon>
        <taxon>Bacillales</taxon>
        <taxon>Caryophanaceae</taxon>
        <taxon>Viridibacillus</taxon>
    </lineage>
</organism>
<keyword evidence="3" id="KW-1185">Reference proteome</keyword>
<dbReference type="EMBL" id="LILB01000001">
    <property type="protein sequence ID" value="KOO51960.1"/>
    <property type="molecule type" value="Genomic_DNA"/>
</dbReference>
<dbReference type="Proteomes" id="UP000036867">
    <property type="component" value="Unassembled WGS sequence"/>
</dbReference>
<feature type="transmembrane region" description="Helical" evidence="1">
    <location>
        <begin position="5"/>
        <end position="23"/>
    </location>
</feature>
<keyword evidence="1" id="KW-0812">Transmembrane</keyword>
<sequence length="60" mass="7198">MKNMIVAIIIFLVLLIILPFFGINSHYLLTNTVEWITKLVLPWIMLYWIIRLVKNLEIKQ</sequence>
<keyword evidence="1" id="KW-1133">Transmembrane helix</keyword>
<evidence type="ECO:0000256" key="1">
    <source>
        <dbReference type="SAM" id="Phobius"/>
    </source>
</evidence>
<gene>
    <name evidence="2" type="ORF">AMD00_05925</name>
</gene>
<dbReference type="STRING" id="263475.AMD00_05925"/>
<protein>
    <recommendedName>
        <fullName evidence="4">Permease</fullName>
    </recommendedName>
</protein>
<keyword evidence="1" id="KW-0472">Membrane</keyword>
<feature type="transmembrane region" description="Helical" evidence="1">
    <location>
        <begin position="35"/>
        <end position="53"/>
    </location>
</feature>
<dbReference type="AlphaFoldDB" id="A0A0M0LLM8"/>
<evidence type="ECO:0000313" key="2">
    <source>
        <dbReference type="EMBL" id="KOO51960.1"/>
    </source>
</evidence>
<comment type="caution">
    <text evidence="2">The sequence shown here is derived from an EMBL/GenBank/DDBJ whole genome shotgun (WGS) entry which is preliminary data.</text>
</comment>
<evidence type="ECO:0000313" key="3">
    <source>
        <dbReference type="Proteomes" id="UP000036867"/>
    </source>
</evidence>
<reference evidence="3" key="1">
    <citation type="submission" date="2015-08" db="EMBL/GenBank/DDBJ databases">
        <title>Fjat-10028 dsm 16317.</title>
        <authorList>
            <person name="Liu B."/>
            <person name="Wang J."/>
            <person name="Zhu Y."/>
            <person name="Liu G."/>
            <person name="Chen Q."/>
            <person name="Chen Z."/>
            <person name="Lan J."/>
            <person name="Che J."/>
            <person name="Ge C."/>
            <person name="Shi H."/>
            <person name="Pan Z."/>
            <person name="Liu X."/>
        </authorList>
    </citation>
    <scope>NUCLEOTIDE SEQUENCE [LARGE SCALE GENOMIC DNA]</scope>
    <source>
        <strain evidence="3">DSM 16317</strain>
    </source>
</reference>
<accession>A0A0M0LLM8</accession>
<evidence type="ECO:0008006" key="4">
    <source>
        <dbReference type="Google" id="ProtNLM"/>
    </source>
</evidence>
<proteinExistence type="predicted"/>